<feature type="signal peptide" evidence="6">
    <location>
        <begin position="1"/>
        <end position="28"/>
    </location>
</feature>
<dbReference type="GO" id="GO:0004565">
    <property type="term" value="F:beta-galactosidase activity"/>
    <property type="evidence" value="ECO:0007669"/>
    <property type="project" value="UniProtKB-EC"/>
</dbReference>
<dbReference type="SMART" id="SM01029">
    <property type="entry name" value="BetaGal_dom2"/>
    <property type="match status" value="1"/>
</dbReference>
<dbReference type="OrthoDB" id="1657402at2759"/>
<evidence type="ECO:0000313" key="8">
    <source>
        <dbReference type="EMBL" id="QKX56339.1"/>
    </source>
</evidence>
<evidence type="ECO:0000256" key="1">
    <source>
        <dbReference type="ARBA" id="ARBA00009809"/>
    </source>
</evidence>
<comment type="similarity">
    <text evidence="1 5">Belongs to the glycosyl hydrolase 35 family.</text>
</comment>
<dbReference type="Gene3D" id="2.60.390.10">
    <property type="entry name" value="Beta-galactosidase, domain 3"/>
    <property type="match status" value="1"/>
</dbReference>
<comment type="catalytic activity">
    <reaction evidence="4">
        <text>Hydrolysis of terminal non-reducing beta-D-galactose residues in beta-D-galactosides.</text>
        <dbReference type="EC" id="3.2.1.23"/>
    </reaction>
</comment>
<proteinExistence type="inferred from homology"/>
<dbReference type="InterPro" id="IPR031330">
    <property type="entry name" value="Gly_Hdrlase_35_cat"/>
</dbReference>
<dbReference type="GO" id="GO:0005975">
    <property type="term" value="P:carbohydrate metabolic process"/>
    <property type="evidence" value="ECO:0007669"/>
    <property type="project" value="InterPro"/>
</dbReference>
<dbReference type="PRINTS" id="PR00742">
    <property type="entry name" value="GLHYDRLASE35"/>
</dbReference>
<feature type="chain" id="PRO_5028948677" description="Beta-galactosidase" evidence="6">
    <location>
        <begin position="29"/>
        <end position="721"/>
    </location>
</feature>
<name>A0A7H8QR36_TALRU</name>
<evidence type="ECO:0000256" key="3">
    <source>
        <dbReference type="ARBA" id="ARBA00023295"/>
    </source>
</evidence>
<dbReference type="Gene3D" id="2.102.20.10">
    <property type="entry name" value="Beta-galactosidase, domain 2"/>
    <property type="match status" value="1"/>
</dbReference>
<gene>
    <name evidence="8" type="ORF">TRUGW13939_03440</name>
</gene>
<protein>
    <recommendedName>
        <fullName evidence="4">Beta-galactosidase</fullName>
        <ecNumber evidence="4">3.2.1.23</ecNumber>
    </recommendedName>
</protein>
<dbReference type="InterPro" id="IPR017853">
    <property type="entry name" value="GH"/>
</dbReference>
<dbReference type="Proteomes" id="UP000509510">
    <property type="component" value="Chromosome II"/>
</dbReference>
<dbReference type="GeneID" id="55990945"/>
<dbReference type="AlphaFoldDB" id="A0A7H8QR36"/>
<dbReference type="InterPro" id="IPR036833">
    <property type="entry name" value="BetaGal_dom3_sf"/>
</dbReference>
<keyword evidence="2 4" id="KW-0378">Hydrolase</keyword>
<keyword evidence="9" id="KW-1185">Reference proteome</keyword>
<evidence type="ECO:0000256" key="2">
    <source>
        <dbReference type="ARBA" id="ARBA00022801"/>
    </source>
</evidence>
<evidence type="ECO:0000256" key="6">
    <source>
        <dbReference type="SAM" id="SignalP"/>
    </source>
</evidence>
<dbReference type="Pfam" id="PF10435">
    <property type="entry name" value="BetaGal_dom2"/>
    <property type="match status" value="1"/>
</dbReference>
<accession>A0A7H8QR36</accession>
<dbReference type="EMBL" id="CP055899">
    <property type="protein sequence ID" value="QKX56339.1"/>
    <property type="molecule type" value="Genomic_DNA"/>
</dbReference>
<dbReference type="InterPro" id="IPR037110">
    <property type="entry name" value="Betagal_dom2_sf"/>
</dbReference>
<evidence type="ECO:0000256" key="5">
    <source>
        <dbReference type="RuleBase" id="RU003679"/>
    </source>
</evidence>
<dbReference type="InterPro" id="IPR001944">
    <property type="entry name" value="Glycoside_Hdrlase_35"/>
</dbReference>
<dbReference type="SUPFAM" id="SSF51011">
    <property type="entry name" value="Glycosyl hydrolase domain"/>
    <property type="match status" value="1"/>
</dbReference>
<dbReference type="SUPFAM" id="SSF51445">
    <property type="entry name" value="(Trans)glycosidases"/>
    <property type="match status" value="1"/>
</dbReference>
<evidence type="ECO:0000259" key="7">
    <source>
        <dbReference type="SMART" id="SM01029"/>
    </source>
</evidence>
<dbReference type="InterPro" id="IPR018954">
    <property type="entry name" value="Betagal_dom2"/>
</dbReference>
<dbReference type="Pfam" id="PF01301">
    <property type="entry name" value="Glyco_hydro_35"/>
    <property type="match status" value="1"/>
</dbReference>
<dbReference type="PANTHER" id="PTHR23421">
    <property type="entry name" value="BETA-GALACTOSIDASE RELATED"/>
    <property type="match status" value="1"/>
</dbReference>
<dbReference type="KEGG" id="trg:TRUGW13939_03440"/>
<dbReference type="EC" id="3.2.1.23" evidence="4"/>
<reference evidence="9" key="1">
    <citation type="submission" date="2020-06" db="EMBL/GenBank/DDBJ databases">
        <title>A chromosome-scale genome assembly of Talaromyces rugulosus W13939.</title>
        <authorList>
            <person name="Wang B."/>
            <person name="Guo L."/>
            <person name="Ye K."/>
            <person name="Wang L."/>
        </authorList>
    </citation>
    <scope>NUCLEOTIDE SEQUENCE [LARGE SCALE GENOMIC DNA]</scope>
    <source>
        <strain evidence="9">W13939</strain>
    </source>
</reference>
<dbReference type="PROSITE" id="PS01182">
    <property type="entry name" value="GLYCOSYL_HYDROL_F35"/>
    <property type="match status" value="1"/>
</dbReference>
<dbReference type="InterPro" id="IPR025972">
    <property type="entry name" value="BetaGal_dom3"/>
</dbReference>
<evidence type="ECO:0000313" key="9">
    <source>
        <dbReference type="Proteomes" id="UP000509510"/>
    </source>
</evidence>
<organism evidence="8 9">
    <name type="scientific">Talaromyces rugulosus</name>
    <name type="common">Penicillium rugulosum</name>
    <dbReference type="NCBI Taxonomy" id="121627"/>
    <lineage>
        <taxon>Eukaryota</taxon>
        <taxon>Fungi</taxon>
        <taxon>Dikarya</taxon>
        <taxon>Ascomycota</taxon>
        <taxon>Pezizomycotina</taxon>
        <taxon>Eurotiomycetes</taxon>
        <taxon>Eurotiomycetidae</taxon>
        <taxon>Eurotiales</taxon>
        <taxon>Trichocomaceae</taxon>
        <taxon>Talaromyces</taxon>
        <taxon>Talaromyces sect. Islandici</taxon>
    </lineage>
</organism>
<dbReference type="Gene3D" id="3.20.20.80">
    <property type="entry name" value="Glycosidases"/>
    <property type="match status" value="1"/>
</dbReference>
<dbReference type="InterPro" id="IPR019801">
    <property type="entry name" value="Glyco_hydro_35_CS"/>
</dbReference>
<keyword evidence="3 4" id="KW-0326">Glycosidase</keyword>
<evidence type="ECO:0000256" key="4">
    <source>
        <dbReference type="RuleBase" id="RU000675"/>
    </source>
</evidence>
<keyword evidence="6" id="KW-0732">Signal</keyword>
<dbReference type="Pfam" id="PF13363">
    <property type="entry name" value="BetaGal_dom3"/>
    <property type="match status" value="1"/>
</dbReference>
<dbReference type="SUPFAM" id="SSF117100">
    <property type="entry name" value="Beta-galactosidase LacA, domain 3"/>
    <property type="match status" value="1"/>
</dbReference>
<dbReference type="RefSeq" id="XP_035342517.1">
    <property type="nucleotide sequence ID" value="XM_035486624.1"/>
</dbReference>
<sequence length="721" mass="79323">MLPFLGVSALVWAHLVFFIGLFAPGSNGLSVQRTPRSLSQNGQTDIVKWDADSLMINGERLMIFSGEFHPFRLPVPGLWLDILQKIKAIGFTTSFYVDWALVEGTPGQFRTQGVFDLEAFFNAAIETGLYLIARPGPYINAEVSGGGFPGWLQRLNGTLRTSAPDFLNVTENYVLGISEILRKHQITEGGPIILLQPENEYTHCADYSITCLSKQYMQHVEDQYRQGAFVVPFISNDASSVGEFAPGTGTVSVEIYGFDHYPFGYGPICSDPSNWNRGSVSFPTYSINQTTHKVQSPSLSLAISKFQGGGSDPWGGVGVQEYAALINEQFERVFYKALYSTYGGTNWGSLGHPLGYSSYDLGSAIMEDRRLPSLLNSQALNGSYGIFSDSQNIAVTPVIYNSTGTGFYVVRKSDYASTSSTTYRLNVPTQAGNLSIPQIQGMLSLNGRDSKIHVTNYDLGELSLVYSTAEVFTWAKQGSKIVLILYGVIEGGNGGVKMARLESTIVVNWFVSQLRRIVRFGDHLDVHLLWRNQAYKYWVLNTKKSTAGAPFTKGSPVVINGGYLLRQASISSTDVSISGDVNTTTTIEIVAGLLSGASTITFNGQRLHTTVHADGRLSATVEYSQPNIKLPNFSTLEWRYLDTLPETENYDDTRWTECTQLTNNPRQLSTPSSLAFDVTITKQISDVATDTLITVAMRGTTTGLIFDLPQDISRYINIDEK</sequence>
<feature type="domain" description="Beta-galactosidase" evidence="7">
    <location>
        <begin position="373"/>
        <end position="537"/>
    </location>
</feature>